<dbReference type="Gene3D" id="1.25.40.10">
    <property type="entry name" value="Tetratricopeptide repeat domain"/>
    <property type="match status" value="2"/>
</dbReference>
<dbReference type="EMBL" id="LAQL01000006">
    <property type="protein sequence ID" value="KLN60824.1"/>
    <property type="molecule type" value="Genomic_DNA"/>
</dbReference>
<dbReference type="CDD" id="cd02956">
    <property type="entry name" value="ybbN"/>
    <property type="match status" value="1"/>
</dbReference>
<dbReference type="GO" id="GO:0005829">
    <property type="term" value="C:cytosol"/>
    <property type="evidence" value="ECO:0007669"/>
    <property type="project" value="TreeGrafter"/>
</dbReference>
<keyword evidence="1" id="KW-0813">Transport</keyword>
<evidence type="ECO:0000259" key="5">
    <source>
        <dbReference type="PROSITE" id="PS51352"/>
    </source>
</evidence>
<evidence type="ECO:0000256" key="4">
    <source>
        <dbReference type="ARBA" id="ARBA00023284"/>
    </source>
</evidence>
<gene>
    <name evidence="6" type="ORF">WH96_10170</name>
</gene>
<evidence type="ECO:0000313" key="6">
    <source>
        <dbReference type="EMBL" id="KLN60824.1"/>
    </source>
</evidence>
<dbReference type="GO" id="GO:0045454">
    <property type="term" value="P:cell redox homeostasis"/>
    <property type="evidence" value="ECO:0007669"/>
    <property type="project" value="TreeGrafter"/>
</dbReference>
<evidence type="ECO:0000256" key="2">
    <source>
        <dbReference type="ARBA" id="ARBA00022982"/>
    </source>
</evidence>
<dbReference type="PANTHER" id="PTHR45663:SF11">
    <property type="entry name" value="GEO12009P1"/>
    <property type="match status" value="1"/>
</dbReference>
<dbReference type="InterPro" id="IPR011990">
    <property type="entry name" value="TPR-like_helical_dom_sf"/>
</dbReference>
<dbReference type="Pfam" id="PF00085">
    <property type="entry name" value="Thioredoxin"/>
    <property type="match status" value="1"/>
</dbReference>
<feature type="domain" description="Thioredoxin" evidence="5">
    <location>
        <begin position="4"/>
        <end position="122"/>
    </location>
</feature>
<dbReference type="Pfam" id="PF14559">
    <property type="entry name" value="TPR_19"/>
    <property type="match status" value="1"/>
</dbReference>
<dbReference type="STRING" id="1489064.WH96_10170"/>
<accession>A0A0H2ME36</accession>
<protein>
    <submittedName>
        <fullName evidence="6">Thioredoxin</fullName>
    </submittedName>
</protein>
<dbReference type="PROSITE" id="PS51352">
    <property type="entry name" value="THIOREDOXIN_2"/>
    <property type="match status" value="1"/>
</dbReference>
<dbReference type="Proteomes" id="UP000035444">
    <property type="component" value="Unassembled WGS sequence"/>
</dbReference>
<dbReference type="PROSITE" id="PS00194">
    <property type="entry name" value="THIOREDOXIN_1"/>
    <property type="match status" value="1"/>
</dbReference>
<dbReference type="GO" id="GO:0015035">
    <property type="term" value="F:protein-disulfide reductase activity"/>
    <property type="evidence" value="ECO:0007669"/>
    <property type="project" value="TreeGrafter"/>
</dbReference>
<dbReference type="GO" id="GO:0006950">
    <property type="term" value="P:response to stress"/>
    <property type="evidence" value="ECO:0007669"/>
    <property type="project" value="UniProtKB-ARBA"/>
</dbReference>
<sequence length="304" mass="33626">MEELIGNTPAPQADLIKDTNQQDFAKDVIEASMNQPVLVDFWAPWCGPCKQMMPAIEQAIMAAKGAVKLVKVNIDENQMLASQLRVQSVPMVYAFFQGQPVDGFNGALPPSEITKFIDTVIQKTGGVKGDPIADALEQAAMARENQDDMAAMSIYSQILEHVPDNEPALIGMLECQISANMAEEAQALFDQLPDDVKTKPEFSAIVTKLELAGQSLDNEEVVALKNKVENDQTDNQSRFDLALALQAEGNHEEAADHLLYIIKHDREWNDDAARIQLLKFFEAWGMMDPMTMKARGKLSSLLFS</sequence>
<name>A0A0H2ME36_9PROT</name>
<dbReference type="Pfam" id="PF14561">
    <property type="entry name" value="TPR_20"/>
    <property type="match status" value="1"/>
</dbReference>
<dbReference type="SUPFAM" id="SSF48452">
    <property type="entry name" value="TPR-like"/>
    <property type="match status" value="1"/>
</dbReference>
<evidence type="ECO:0000256" key="1">
    <source>
        <dbReference type="ARBA" id="ARBA00022448"/>
    </source>
</evidence>
<dbReference type="OrthoDB" id="9790390at2"/>
<evidence type="ECO:0000313" key="7">
    <source>
        <dbReference type="Proteomes" id="UP000035444"/>
    </source>
</evidence>
<comment type="caution">
    <text evidence="6">The sequence shown here is derived from an EMBL/GenBank/DDBJ whole genome shotgun (WGS) entry which is preliminary data.</text>
</comment>
<dbReference type="PATRIC" id="fig|1489064.4.peg.3329"/>
<dbReference type="Gene3D" id="3.40.30.10">
    <property type="entry name" value="Glutaredoxin"/>
    <property type="match status" value="1"/>
</dbReference>
<evidence type="ECO:0000256" key="3">
    <source>
        <dbReference type="ARBA" id="ARBA00023157"/>
    </source>
</evidence>
<reference evidence="6 7" key="1">
    <citation type="submission" date="2015-03" db="EMBL/GenBank/DDBJ databases">
        <title>Genome Sequence of Kiloniella spongiae MEBiC09566, isolated from a marine sponge.</title>
        <authorList>
            <person name="Shao Z."/>
            <person name="Wang L."/>
            <person name="Li X."/>
        </authorList>
    </citation>
    <scope>NUCLEOTIDE SEQUENCE [LARGE SCALE GENOMIC DNA]</scope>
    <source>
        <strain evidence="6 7">MEBiC09566</strain>
    </source>
</reference>
<keyword evidence="3" id="KW-1015">Disulfide bond</keyword>
<dbReference type="RefSeq" id="WP_047764037.1">
    <property type="nucleotide sequence ID" value="NZ_LAQL01000006.1"/>
</dbReference>
<proteinExistence type="predicted"/>
<organism evidence="6 7">
    <name type="scientific">Kiloniella spongiae</name>
    <dbReference type="NCBI Taxonomy" id="1489064"/>
    <lineage>
        <taxon>Bacteria</taxon>
        <taxon>Pseudomonadati</taxon>
        <taxon>Pseudomonadota</taxon>
        <taxon>Alphaproteobacteria</taxon>
        <taxon>Rhodospirillales</taxon>
        <taxon>Kiloniellaceae</taxon>
        <taxon>Kiloniella</taxon>
    </lineage>
</organism>
<dbReference type="SUPFAM" id="SSF52833">
    <property type="entry name" value="Thioredoxin-like"/>
    <property type="match status" value="1"/>
</dbReference>
<dbReference type="InterPro" id="IPR036249">
    <property type="entry name" value="Thioredoxin-like_sf"/>
</dbReference>
<keyword evidence="2" id="KW-0249">Electron transport</keyword>
<dbReference type="AlphaFoldDB" id="A0A0H2ME36"/>
<dbReference type="PANTHER" id="PTHR45663">
    <property type="entry name" value="GEO12009P1"/>
    <property type="match status" value="1"/>
</dbReference>
<dbReference type="InterPro" id="IPR013766">
    <property type="entry name" value="Thioredoxin_domain"/>
</dbReference>
<keyword evidence="4" id="KW-0676">Redox-active center</keyword>
<keyword evidence="7" id="KW-1185">Reference proteome</keyword>
<dbReference type="InterPro" id="IPR017937">
    <property type="entry name" value="Thioredoxin_CS"/>
</dbReference>